<sequence>MIKVLIADDHAVFREGLGRILSDASDIEVVGEAIDGASTIDLVRNTPADVIVLDLSMPGRSGIDLIAQVHRDVPQLKILVLTMHAEDQYALRALRAGAVGYLTKEGAVKELEKAIRKAASGGTYMTQAVAELLIHNLGDPADRLLHQRLSDREFDIFLRLSRGDSLATIAHDLCISKKTVSTYKARILERMNLPNDVALVRYALSHGLA</sequence>
<dbReference type="Proteomes" id="UP001199322">
    <property type="component" value="Unassembled WGS sequence"/>
</dbReference>
<evidence type="ECO:0000256" key="3">
    <source>
        <dbReference type="ARBA" id="ARBA00023125"/>
    </source>
</evidence>
<dbReference type="InterPro" id="IPR000792">
    <property type="entry name" value="Tscrpt_reg_LuxR_C"/>
</dbReference>
<dbReference type="InterPro" id="IPR011006">
    <property type="entry name" value="CheY-like_superfamily"/>
</dbReference>
<evidence type="ECO:0000313" key="8">
    <source>
        <dbReference type="EMBL" id="CAJ0728399.1"/>
    </source>
</evidence>
<dbReference type="SMART" id="SM00421">
    <property type="entry name" value="HTH_LUXR"/>
    <property type="match status" value="1"/>
</dbReference>
<dbReference type="PRINTS" id="PR00038">
    <property type="entry name" value="HTHLUXR"/>
</dbReference>
<dbReference type="SUPFAM" id="SSF46894">
    <property type="entry name" value="C-terminal effector domain of the bipartite response regulators"/>
    <property type="match status" value="1"/>
</dbReference>
<dbReference type="PANTHER" id="PTHR43214:SF41">
    <property type="entry name" value="NITRATE_NITRITE RESPONSE REGULATOR PROTEIN NARP"/>
    <property type="match status" value="1"/>
</dbReference>
<dbReference type="GO" id="GO:0003677">
    <property type="term" value="F:DNA binding"/>
    <property type="evidence" value="ECO:0007669"/>
    <property type="project" value="UniProtKB-KW"/>
</dbReference>
<dbReference type="PROSITE" id="PS50110">
    <property type="entry name" value="RESPONSE_REGULATORY"/>
    <property type="match status" value="1"/>
</dbReference>
<dbReference type="RefSeq" id="WP_009241755.1">
    <property type="nucleotide sequence ID" value="NZ_CABKQE010000004.1"/>
</dbReference>
<reference evidence="8 10" key="2">
    <citation type="submission" date="2023-07" db="EMBL/GenBank/DDBJ databases">
        <authorList>
            <person name="Peeters C."/>
        </authorList>
    </citation>
    <scope>NUCLEOTIDE SEQUENCE [LARGE SCALE GENOMIC DNA]</scope>
    <source>
        <strain evidence="8 10">R-38712</strain>
    </source>
</reference>
<dbReference type="AlphaFoldDB" id="A0A9Q2CBQ0"/>
<evidence type="ECO:0000256" key="2">
    <source>
        <dbReference type="ARBA" id="ARBA00023015"/>
    </source>
</evidence>
<feature type="modified residue" description="4-aspartylphosphate" evidence="5">
    <location>
        <position position="54"/>
    </location>
</feature>
<evidence type="ECO:0000313" key="10">
    <source>
        <dbReference type="Proteomes" id="UP001189303"/>
    </source>
</evidence>
<dbReference type="GO" id="GO:0000160">
    <property type="term" value="P:phosphorelay signal transduction system"/>
    <property type="evidence" value="ECO:0007669"/>
    <property type="project" value="InterPro"/>
</dbReference>
<dbReference type="InterPro" id="IPR016032">
    <property type="entry name" value="Sig_transdc_resp-reg_C-effctor"/>
</dbReference>
<evidence type="ECO:0000256" key="1">
    <source>
        <dbReference type="ARBA" id="ARBA00022553"/>
    </source>
</evidence>
<dbReference type="Pfam" id="PF00196">
    <property type="entry name" value="GerE"/>
    <property type="match status" value="1"/>
</dbReference>
<evidence type="ECO:0000313" key="11">
    <source>
        <dbReference type="Proteomes" id="UP001199322"/>
    </source>
</evidence>
<comment type="caution">
    <text evidence="9">The sequence shown here is derived from an EMBL/GenBank/DDBJ whole genome shotgun (WGS) entry which is preliminary data.</text>
</comment>
<evidence type="ECO:0000313" key="9">
    <source>
        <dbReference type="EMBL" id="MBX3890163.1"/>
    </source>
</evidence>
<evidence type="ECO:0000259" key="6">
    <source>
        <dbReference type="PROSITE" id="PS50043"/>
    </source>
</evidence>
<gene>
    <name evidence="8" type="primary">uvrY_3</name>
    <name evidence="9" type="ORF">DEE74_09830</name>
    <name evidence="8" type="ORF">R38712_03693</name>
</gene>
<dbReference type="InterPro" id="IPR039420">
    <property type="entry name" value="WalR-like"/>
</dbReference>
<keyword evidence="10" id="KW-1185">Reference proteome</keyword>
<dbReference type="Proteomes" id="UP001189303">
    <property type="component" value="Unassembled WGS sequence"/>
</dbReference>
<dbReference type="PROSITE" id="PS50043">
    <property type="entry name" value="HTH_LUXR_2"/>
    <property type="match status" value="1"/>
</dbReference>
<dbReference type="EMBL" id="CATWFT010000013">
    <property type="protein sequence ID" value="CAJ0728399.1"/>
    <property type="molecule type" value="Genomic_DNA"/>
</dbReference>
<evidence type="ECO:0000259" key="7">
    <source>
        <dbReference type="PROSITE" id="PS50110"/>
    </source>
</evidence>
<evidence type="ECO:0000256" key="4">
    <source>
        <dbReference type="ARBA" id="ARBA00023163"/>
    </source>
</evidence>
<dbReference type="SMART" id="SM00448">
    <property type="entry name" value="REC"/>
    <property type="match status" value="1"/>
</dbReference>
<dbReference type="PANTHER" id="PTHR43214">
    <property type="entry name" value="TWO-COMPONENT RESPONSE REGULATOR"/>
    <property type="match status" value="1"/>
</dbReference>
<accession>A0A9Q2CBQ0</accession>
<dbReference type="CDD" id="cd06170">
    <property type="entry name" value="LuxR_C_like"/>
    <property type="match status" value="1"/>
</dbReference>
<keyword evidence="1 5" id="KW-0597">Phosphoprotein</keyword>
<dbReference type="SUPFAM" id="SSF52172">
    <property type="entry name" value="CheY-like"/>
    <property type="match status" value="1"/>
</dbReference>
<dbReference type="Pfam" id="PF00072">
    <property type="entry name" value="Response_reg"/>
    <property type="match status" value="1"/>
</dbReference>
<name>A0A9Q2CBQ0_RALPI</name>
<dbReference type="InterPro" id="IPR001789">
    <property type="entry name" value="Sig_transdc_resp-reg_receiver"/>
</dbReference>
<dbReference type="GeneID" id="61391155"/>
<organism evidence="9 11">
    <name type="scientific">Ralstonia pickettii</name>
    <name type="common">Burkholderia pickettii</name>
    <dbReference type="NCBI Taxonomy" id="329"/>
    <lineage>
        <taxon>Bacteria</taxon>
        <taxon>Pseudomonadati</taxon>
        <taxon>Pseudomonadota</taxon>
        <taxon>Betaproteobacteria</taxon>
        <taxon>Burkholderiales</taxon>
        <taxon>Burkholderiaceae</taxon>
        <taxon>Ralstonia</taxon>
    </lineage>
</organism>
<dbReference type="GO" id="GO:0006355">
    <property type="term" value="P:regulation of DNA-templated transcription"/>
    <property type="evidence" value="ECO:0007669"/>
    <property type="project" value="InterPro"/>
</dbReference>
<reference evidence="9" key="1">
    <citation type="submission" date="2018-06" db="EMBL/GenBank/DDBJ databases">
        <authorList>
            <person name="O'Rourke A."/>
        </authorList>
    </citation>
    <scope>NUCLEOTIDE SEQUENCE</scope>
    <source>
        <strain evidence="9">132550021-3</strain>
    </source>
</reference>
<keyword evidence="3" id="KW-0238">DNA-binding</keyword>
<protein>
    <submittedName>
        <fullName evidence="8">Response regulator UvrY</fullName>
    </submittedName>
    <submittedName>
        <fullName evidence="9">Response regulator transcription factor</fullName>
    </submittedName>
</protein>
<feature type="domain" description="HTH luxR-type" evidence="6">
    <location>
        <begin position="142"/>
        <end position="207"/>
    </location>
</feature>
<feature type="domain" description="Response regulatory" evidence="7">
    <location>
        <begin position="3"/>
        <end position="119"/>
    </location>
</feature>
<proteinExistence type="predicted"/>
<keyword evidence="4" id="KW-0804">Transcription</keyword>
<dbReference type="CDD" id="cd17535">
    <property type="entry name" value="REC_NarL-like"/>
    <property type="match status" value="1"/>
</dbReference>
<dbReference type="Gene3D" id="3.40.50.2300">
    <property type="match status" value="1"/>
</dbReference>
<dbReference type="EMBL" id="QGBI01000007">
    <property type="protein sequence ID" value="MBX3890163.1"/>
    <property type="molecule type" value="Genomic_DNA"/>
</dbReference>
<evidence type="ECO:0000256" key="5">
    <source>
        <dbReference type="PROSITE-ProRule" id="PRU00169"/>
    </source>
</evidence>
<keyword evidence="2" id="KW-0805">Transcription regulation</keyword>
<dbReference type="InterPro" id="IPR058245">
    <property type="entry name" value="NreC/VraR/RcsB-like_REC"/>
</dbReference>